<dbReference type="GeneID" id="14914605"/>
<dbReference type="AlphaFoldDB" id="L8GLE3"/>
<dbReference type="GO" id="GO:0016702">
    <property type="term" value="F:oxidoreductase activity, acting on single donors with incorporation of molecular oxygen, incorporation of two atoms of oxygen"/>
    <property type="evidence" value="ECO:0007669"/>
    <property type="project" value="InterPro"/>
</dbReference>
<keyword evidence="1" id="KW-0223">Dioxygenase</keyword>
<organism evidence="1 2">
    <name type="scientific">Acanthamoeba castellanii (strain ATCC 30010 / Neff)</name>
    <dbReference type="NCBI Taxonomy" id="1257118"/>
    <lineage>
        <taxon>Eukaryota</taxon>
        <taxon>Amoebozoa</taxon>
        <taxon>Discosea</taxon>
        <taxon>Longamoebia</taxon>
        <taxon>Centramoebida</taxon>
        <taxon>Acanthamoebidae</taxon>
        <taxon>Acanthamoeba</taxon>
    </lineage>
</organism>
<evidence type="ECO:0000313" key="2">
    <source>
        <dbReference type="Proteomes" id="UP000011083"/>
    </source>
</evidence>
<gene>
    <name evidence="1" type="ORF">ACA1_364210</name>
</gene>
<dbReference type="PANTHER" id="PTHR34315">
    <property type="match status" value="1"/>
</dbReference>
<accession>L8GLE3</accession>
<dbReference type="KEGG" id="acan:ACA1_364210"/>
<dbReference type="InterPro" id="IPR015889">
    <property type="entry name" value="Intradiol_dOase_core"/>
</dbReference>
<dbReference type="OMA" id="MAHILIG"/>
<protein>
    <submittedName>
        <fullName evidence="1">Protocatechuate dioxygenase</fullName>
    </submittedName>
</protein>
<dbReference type="VEuPathDB" id="AmoebaDB:ACA1_364210"/>
<dbReference type="SUPFAM" id="SSF49482">
    <property type="entry name" value="Aromatic compound dioxygenase"/>
    <property type="match status" value="1"/>
</dbReference>
<sequence>MVSSFRVTQQIWHCDALGVYSHYTSAGVGGLNSSRATDNSTFLRGVQLSDQAGLVGFDTIFPGYYVGRDTHIHLKVHLNGSLAAVNQTSTGLENDDVNTNQTTAYYYYAGGSVVHTGQLFFEDAVSDAIDALAPYSTNPGNRTLLDEDNIYAGVTNASYGLLDVAYRNSSQGYAGGLVATIILGIDTSARPPTTRAAQLAAVPTNRCPREALLAAPKPHVP</sequence>
<dbReference type="RefSeq" id="XP_004335908.1">
    <property type="nucleotide sequence ID" value="XM_004335860.1"/>
</dbReference>
<keyword evidence="2" id="KW-1185">Reference proteome</keyword>
<name>L8GLE3_ACACF</name>
<reference evidence="1 2" key="1">
    <citation type="journal article" date="2013" name="Genome Biol.">
        <title>Genome of Acanthamoeba castellanii highlights extensive lateral gene transfer and early evolution of tyrosine kinase signaling.</title>
        <authorList>
            <person name="Clarke M."/>
            <person name="Lohan A.J."/>
            <person name="Liu B."/>
            <person name="Lagkouvardos I."/>
            <person name="Roy S."/>
            <person name="Zafar N."/>
            <person name="Bertelli C."/>
            <person name="Schilde C."/>
            <person name="Kianianmomeni A."/>
            <person name="Burglin T.R."/>
            <person name="Frech C."/>
            <person name="Turcotte B."/>
            <person name="Kopec K.O."/>
            <person name="Synnott J.M."/>
            <person name="Choo C."/>
            <person name="Paponov I."/>
            <person name="Finkler A."/>
            <person name="Soon Heng Tan C."/>
            <person name="Hutchins A.P."/>
            <person name="Weinmeier T."/>
            <person name="Rattei T."/>
            <person name="Chu J.S."/>
            <person name="Gimenez G."/>
            <person name="Irimia M."/>
            <person name="Rigden D.J."/>
            <person name="Fitzpatrick D.A."/>
            <person name="Lorenzo-Morales J."/>
            <person name="Bateman A."/>
            <person name="Chiu C.H."/>
            <person name="Tang P."/>
            <person name="Hegemann P."/>
            <person name="Fromm H."/>
            <person name="Raoult D."/>
            <person name="Greub G."/>
            <person name="Miranda-Saavedra D."/>
            <person name="Chen N."/>
            <person name="Nash P."/>
            <person name="Ginger M.L."/>
            <person name="Horn M."/>
            <person name="Schaap P."/>
            <person name="Caler L."/>
            <person name="Loftus B."/>
        </authorList>
    </citation>
    <scope>NUCLEOTIDE SEQUENCE [LARGE SCALE GENOMIC DNA]</scope>
    <source>
        <strain evidence="1 2">Neff</strain>
    </source>
</reference>
<keyword evidence="1" id="KW-0560">Oxidoreductase</keyword>
<dbReference type="GO" id="GO:0005506">
    <property type="term" value="F:iron ion binding"/>
    <property type="evidence" value="ECO:0007669"/>
    <property type="project" value="InterPro"/>
</dbReference>
<proteinExistence type="predicted"/>
<dbReference type="PANTHER" id="PTHR34315:SF1">
    <property type="entry name" value="INTRADIOL RING-CLEAVAGE DIOXYGENASES DOMAIN-CONTAINING PROTEIN-RELATED"/>
    <property type="match status" value="1"/>
</dbReference>
<dbReference type="Proteomes" id="UP000011083">
    <property type="component" value="Unassembled WGS sequence"/>
</dbReference>
<dbReference type="Gene3D" id="2.60.130.10">
    <property type="entry name" value="Aromatic compound dioxygenase"/>
    <property type="match status" value="1"/>
</dbReference>
<dbReference type="OrthoDB" id="10021862at2759"/>
<evidence type="ECO:0000313" key="1">
    <source>
        <dbReference type="EMBL" id="ELR13895.1"/>
    </source>
</evidence>
<dbReference type="EMBL" id="KB008073">
    <property type="protein sequence ID" value="ELR13895.1"/>
    <property type="molecule type" value="Genomic_DNA"/>
</dbReference>